<feature type="compositionally biased region" description="Low complexity" evidence="1">
    <location>
        <begin position="298"/>
        <end position="311"/>
    </location>
</feature>
<reference evidence="2" key="1">
    <citation type="submission" date="2021-09" db="EMBL/GenBank/DDBJ databases">
        <authorList>
            <person name="Martin H S."/>
        </authorList>
    </citation>
    <scope>NUCLEOTIDE SEQUENCE</scope>
</reference>
<dbReference type="PANTHER" id="PTHR47331:SF2">
    <property type="match status" value="1"/>
</dbReference>
<feature type="region of interest" description="Disordered" evidence="1">
    <location>
        <begin position="296"/>
        <end position="406"/>
    </location>
</feature>
<accession>A0A8J2R8H9</accession>
<feature type="compositionally biased region" description="Low complexity" evidence="1">
    <location>
        <begin position="338"/>
        <end position="406"/>
    </location>
</feature>
<name>A0A8J2R8H9_9NEOP</name>
<dbReference type="AlphaFoldDB" id="A0A8J2R8H9"/>
<protein>
    <submittedName>
        <fullName evidence="2">(African queen) hypothetical protein</fullName>
    </submittedName>
</protein>
<organism evidence="2 3">
    <name type="scientific">Danaus chrysippus</name>
    <name type="common">African queen</name>
    <dbReference type="NCBI Taxonomy" id="151541"/>
    <lineage>
        <taxon>Eukaryota</taxon>
        <taxon>Metazoa</taxon>
        <taxon>Ecdysozoa</taxon>
        <taxon>Arthropoda</taxon>
        <taxon>Hexapoda</taxon>
        <taxon>Insecta</taxon>
        <taxon>Pterygota</taxon>
        <taxon>Neoptera</taxon>
        <taxon>Endopterygota</taxon>
        <taxon>Lepidoptera</taxon>
        <taxon>Glossata</taxon>
        <taxon>Ditrysia</taxon>
        <taxon>Papilionoidea</taxon>
        <taxon>Nymphalidae</taxon>
        <taxon>Danainae</taxon>
        <taxon>Danaini</taxon>
        <taxon>Danaina</taxon>
        <taxon>Danaus</taxon>
        <taxon>Anosia</taxon>
    </lineage>
</organism>
<gene>
    <name evidence="2" type="ORF">DCHRY22_LOCUS10881</name>
</gene>
<dbReference type="Proteomes" id="UP000789524">
    <property type="component" value="Unassembled WGS sequence"/>
</dbReference>
<evidence type="ECO:0000313" key="2">
    <source>
        <dbReference type="EMBL" id="CAG9574373.1"/>
    </source>
</evidence>
<dbReference type="PANTHER" id="PTHR47331">
    <property type="entry name" value="PHD-TYPE DOMAIN-CONTAINING PROTEIN"/>
    <property type="match status" value="1"/>
</dbReference>
<dbReference type="OrthoDB" id="8958038at2759"/>
<keyword evidence="3" id="KW-1185">Reference proteome</keyword>
<dbReference type="EMBL" id="CAKASE010000072">
    <property type="protein sequence ID" value="CAG9574373.1"/>
    <property type="molecule type" value="Genomic_DNA"/>
</dbReference>
<proteinExistence type="predicted"/>
<sequence length="481" mass="52707">MLLRRSQECFKEERKAVESQQPLDRKSKLKRLDIAVNGGLIRIRGRIDVAEELDRDLNQPVVLDAKDDITKLILTHYHDKFNPGNHATVMNEVRRRFWVLGLRSAVREIAHRCQWCLVPKGTPKTPPTGDLPREQLRYGEPPFTSTRRPPRLSTVRALSAFGRVFLQRTALPELRPLPVSVDCCLARPLSESVDCAQHVHSPSSADCVRTSAPRATSPALVPRAVWFECKDYSAVRVRRTQLGTHLPAAWQGGLVVFHFKKLTMPTLDPMIFTAYVQKNNPELVLRFISESLLPTPNSRMECSSASASESGSRTRSESEADDGFTTVVSKKKRKRSSKTPSTSAPQSPSNAANAPAAAANSRPSAPQAPATQALSKAPQAPKTPKAPRAPQAPKTPKAPQAPQAPTVNAWFRNKPAEITVTTSPAAPVPPTAQDSGVSNPLSSISKYFEAFDPPELLIFANKLKATDKSCPHPTCGAGRTR</sequence>
<evidence type="ECO:0000256" key="1">
    <source>
        <dbReference type="SAM" id="MobiDB-lite"/>
    </source>
</evidence>
<comment type="caution">
    <text evidence="2">The sequence shown here is derived from an EMBL/GenBank/DDBJ whole genome shotgun (WGS) entry which is preliminary data.</text>
</comment>
<evidence type="ECO:0000313" key="3">
    <source>
        <dbReference type="Proteomes" id="UP000789524"/>
    </source>
</evidence>
<feature type="region of interest" description="Disordered" evidence="1">
    <location>
        <begin position="124"/>
        <end position="149"/>
    </location>
</feature>